<organism evidence="1 2">
    <name type="scientific">Clostridium innocuum</name>
    <dbReference type="NCBI Taxonomy" id="1522"/>
    <lineage>
        <taxon>Bacteria</taxon>
        <taxon>Bacillati</taxon>
        <taxon>Bacillota</taxon>
        <taxon>Clostridia</taxon>
        <taxon>Eubacteriales</taxon>
        <taxon>Clostridiaceae</taxon>
        <taxon>Clostridium</taxon>
    </lineage>
</organism>
<dbReference type="EMBL" id="JQIF01000072">
    <property type="protein sequence ID" value="KGJ52321.1"/>
    <property type="molecule type" value="Genomic_DNA"/>
</dbReference>
<dbReference type="RefSeq" id="WP_044906424.1">
    <property type="nucleotide sequence ID" value="NZ_JAQCQO010000057.1"/>
</dbReference>
<dbReference type="Gene3D" id="3.30.420.280">
    <property type="match status" value="1"/>
</dbReference>
<accession>A0A099I401</accession>
<dbReference type="Proteomes" id="UP000030008">
    <property type="component" value="Unassembled WGS sequence"/>
</dbReference>
<dbReference type="Gene3D" id="3.40.50.300">
    <property type="entry name" value="P-loop containing nucleotide triphosphate hydrolases"/>
    <property type="match status" value="1"/>
</dbReference>
<dbReference type="InterPro" id="IPR027417">
    <property type="entry name" value="P-loop_NTPase"/>
</dbReference>
<evidence type="ECO:0000313" key="1">
    <source>
        <dbReference type="EMBL" id="KGJ52321.1"/>
    </source>
</evidence>
<name>A0A099I401_CLOIN</name>
<proteinExistence type="predicted"/>
<reference evidence="1 2" key="1">
    <citation type="submission" date="2014-08" db="EMBL/GenBank/DDBJ databases">
        <title>Clostridium innocuum, an unnegligible vancomycin-resistant pathogen causing extra-intestinal infections.</title>
        <authorList>
            <person name="Feng Y."/>
            <person name="Chiu C.-H."/>
        </authorList>
    </citation>
    <scope>NUCLEOTIDE SEQUENCE [LARGE SCALE GENOMIC DNA]</scope>
    <source>
        <strain evidence="1 2">AN88</strain>
    </source>
</reference>
<dbReference type="AlphaFoldDB" id="A0A099I401"/>
<gene>
    <name evidence="1" type="ORF">CIAN88_15365</name>
</gene>
<protein>
    <submittedName>
        <fullName evidence="1">Phage portal protein</fullName>
    </submittedName>
</protein>
<dbReference type="Pfam" id="PF03237">
    <property type="entry name" value="Terminase_6N"/>
    <property type="match status" value="1"/>
</dbReference>
<sequence>MAKISKKKTIQYRFGQKHIDYIRKCAQCTINVAEGAVRAGKTVDNVYAFAHELRFTKDRIHLATGSTVANAKLNIGDANGFGLEYIFRGQSHWGKYKDNDCLYIKGPATGYRQRIVIFAGAAKADSFKKIRGNSYGMWIATEINLHHENTIREAFNRQLAADKRKIFWDLNPDNPKAKIYTDYIDKYAKQDEEGTLIGGYNYQHFTIFDNVTVTEERFQEIMAQYDKNSIWYQRDILGKRMIAEGLIYRAFADAVQSEAETGENRFKRKEKPKNLMEIIIGVDFGGNGSGHAFVATGITRGYQEIIPLASEWHDCSKKDIDPDKLGQLFIDFCLKVLNMYGNITHVYCDSAEQTLINGLKSAARKNGLGWLRIDDALKEVITERIRLTNRMMAQMRFSYMPEMCDTLVSALCTAIWNPKEITVDERLDDGTSDIDTLDAFEYTIERYIKKFIRYE</sequence>
<comment type="caution">
    <text evidence="1">The sequence shown here is derived from an EMBL/GenBank/DDBJ whole genome shotgun (WGS) entry which is preliminary data.</text>
</comment>
<evidence type="ECO:0000313" key="2">
    <source>
        <dbReference type="Proteomes" id="UP000030008"/>
    </source>
</evidence>